<reference evidence="3 4" key="1">
    <citation type="submission" date="2020-04" db="EMBL/GenBank/DDBJ databases">
        <title>Usitatibacter rugosus gen. nov., sp. nov. and Usitatibacter palustris sp. nov., novel members of Usitatibacteraceae fam. nov. within the order Nitrosomonadales isolated from soil.</title>
        <authorList>
            <person name="Huber K.J."/>
            <person name="Neumann-Schaal M."/>
            <person name="Geppert A."/>
            <person name="Luckner M."/>
            <person name="Wanner G."/>
            <person name="Overmann J."/>
        </authorList>
    </citation>
    <scope>NUCLEOTIDE SEQUENCE [LARGE SCALE GENOMIC DNA]</scope>
    <source>
        <strain evidence="3 4">Swamp67</strain>
    </source>
</reference>
<keyword evidence="1" id="KW-0812">Transmembrane</keyword>
<evidence type="ECO:0000313" key="4">
    <source>
        <dbReference type="Proteomes" id="UP000503096"/>
    </source>
</evidence>
<feature type="domain" description="DUF6249" evidence="2">
    <location>
        <begin position="10"/>
        <end position="109"/>
    </location>
</feature>
<dbReference type="InParanoid" id="A0A6M4H5C7"/>
<dbReference type="AlphaFoldDB" id="A0A6M4H5C7"/>
<keyword evidence="4" id="KW-1185">Reference proteome</keyword>
<dbReference type="RefSeq" id="WP_171161640.1">
    <property type="nucleotide sequence ID" value="NZ_CP053073.1"/>
</dbReference>
<dbReference type="KEGG" id="upl:DSM104440_01684"/>
<gene>
    <name evidence="3" type="ORF">DSM104440_01684</name>
</gene>
<dbReference type="Proteomes" id="UP000503096">
    <property type="component" value="Chromosome"/>
</dbReference>
<keyword evidence="1" id="KW-0472">Membrane</keyword>
<evidence type="ECO:0000259" key="2">
    <source>
        <dbReference type="Pfam" id="PF19762"/>
    </source>
</evidence>
<dbReference type="Pfam" id="PF19762">
    <property type="entry name" value="DUF6249"/>
    <property type="match status" value="1"/>
</dbReference>
<sequence length="115" mass="12257">MPHETLALAGMLFSFALPVGLVGVILWYKLRRQRMIHETITRLAEKGLPVPPSLTQPPKRNASLQAGLVLIGLGIALSCLMLEVKGPWSVGLIPGLIGIAMLIAWAIDKPSGPAS</sequence>
<evidence type="ECO:0000256" key="1">
    <source>
        <dbReference type="SAM" id="Phobius"/>
    </source>
</evidence>
<dbReference type="EMBL" id="CP053073">
    <property type="protein sequence ID" value="QJR14869.1"/>
    <property type="molecule type" value="Genomic_DNA"/>
</dbReference>
<feature type="transmembrane region" description="Helical" evidence="1">
    <location>
        <begin position="6"/>
        <end position="28"/>
    </location>
</feature>
<evidence type="ECO:0000313" key="3">
    <source>
        <dbReference type="EMBL" id="QJR14869.1"/>
    </source>
</evidence>
<accession>A0A6M4H5C7</accession>
<feature type="transmembrane region" description="Helical" evidence="1">
    <location>
        <begin position="88"/>
        <end position="107"/>
    </location>
</feature>
<protein>
    <recommendedName>
        <fullName evidence="2">DUF6249 domain-containing protein</fullName>
    </recommendedName>
</protein>
<feature type="transmembrane region" description="Helical" evidence="1">
    <location>
        <begin position="62"/>
        <end position="82"/>
    </location>
</feature>
<keyword evidence="1" id="KW-1133">Transmembrane helix</keyword>
<proteinExistence type="predicted"/>
<dbReference type="InterPro" id="IPR046216">
    <property type="entry name" value="DUF6249"/>
</dbReference>
<name>A0A6M4H5C7_9PROT</name>
<organism evidence="3 4">
    <name type="scientific">Usitatibacter palustris</name>
    <dbReference type="NCBI Taxonomy" id="2732487"/>
    <lineage>
        <taxon>Bacteria</taxon>
        <taxon>Pseudomonadati</taxon>
        <taxon>Pseudomonadota</taxon>
        <taxon>Betaproteobacteria</taxon>
        <taxon>Nitrosomonadales</taxon>
        <taxon>Usitatibacteraceae</taxon>
        <taxon>Usitatibacter</taxon>
    </lineage>
</organism>